<evidence type="ECO:0000256" key="8">
    <source>
        <dbReference type="ARBA" id="ARBA00022989"/>
    </source>
</evidence>
<dbReference type="InterPro" id="IPR005467">
    <property type="entry name" value="His_kinase_dom"/>
</dbReference>
<dbReference type="EC" id="2.7.13.3" evidence="3"/>
<proteinExistence type="predicted"/>
<dbReference type="HOGENOM" id="CLU_000445_13_1_9"/>
<feature type="transmembrane region" description="Helical" evidence="11">
    <location>
        <begin position="38"/>
        <end position="60"/>
    </location>
</feature>
<evidence type="ECO:0000256" key="1">
    <source>
        <dbReference type="ARBA" id="ARBA00000085"/>
    </source>
</evidence>
<evidence type="ECO:0000256" key="9">
    <source>
        <dbReference type="ARBA" id="ARBA00023012"/>
    </source>
</evidence>
<comment type="subcellular location">
    <subcellularLocation>
        <location evidence="2">Cell membrane</location>
        <topology evidence="2">Multi-pass membrane protein</topology>
    </subcellularLocation>
</comment>
<evidence type="ECO:0000256" key="4">
    <source>
        <dbReference type="ARBA" id="ARBA00022475"/>
    </source>
</evidence>
<evidence type="ECO:0000259" key="12">
    <source>
        <dbReference type="PROSITE" id="PS50109"/>
    </source>
</evidence>
<dbReference type="RefSeq" id="WP_021802577.1">
    <property type="nucleotide sequence ID" value="NZ_KI273145.1"/>
</dbReference>
<dbReference type="PROSITE" id="PS50109">
    <property type="entry name" value="HIS_KIN"/>
    <property type="match status" value="1"/>
</dbReference>
<dbReference type="OrthoDB" id="9780487at2"/>
<organism evidence="13 14">
    <name type="scientific">Clostridium intestinale URNW</name>
    <dbReference type="NCBI Taxonomy" id="1294142"/>
    <lineage>
        <taxon>Bacteria</taxon>
        <taxon>Bacillati</taxon>
        <taxon>Bacillota</taxon>
        <taxon>Clostridia</taxon>
        <taxon>Eubacteriales</taxon>
        <taxon>Clostridiaceae</taxon>
        <taxon>Clostridium</taxon>
    </lineage>
</organism>
<gene>
    <name evidence="13" type="ORF">CINTURNW_2589</name>
</gene>
<dbReference type="GO" id="GO:0016036">
    <property type="term" value="P:cellular response to phosphate starvation"/>
    <property type="evidence" value="ECO:0007669"/>
    <property type="project" value="TreeGrafter"/>
</dbReference>
<dbReference type="PANTHER" id="PTHR45453">
    <property type="entry name" value="PHOSPHATE REGULON SENSOR PROTEIN PHOR"/>
    <property type="match status" value="1"/>
</dbReference>
<evidence type="ECO:0000256" key="3">
    <source>
        <dbReference type="ARBA" id="ARBA00012438"/>
    </source>
</evidence>
<keyword evidence="4" id="KW-1003">Cell membrane</keyword>
<dbReference type="GO" id="GO:0005886">
    <property type="term" value="C:plasma membrane"/>
    <property type="evidence" value="ECO:0007669"/>
    <property type="project" value="UniProtKB-SubCell"/>
</dbReference>
<dbReference type="eggNOG" id="COG2205">
    <property type="taxonomic scope" value="Bacteria"/>
</dbReference>
<dbReference type="Gene3D" id="3.30.565.10">
    <property type="entry name" value="Histidine kinase-like ATPase, C-terminal domain"/>
    <property type="match status" value="1"/>
</dbReference>
<accession>U2Q5C9</accession>
<evidence type="ECO:0000256" key="2">
    <source>
        <dbReference type="ARBA" id="ARBA00004651"/>
    </source>
</evidence>
<dbReference type="InterPro" id="IPR036890">
    <property type="entry name" value="HATPase_C_sf"/>
</dbReference>
<evidence type="ECO:0000313" key="14">
    <source>
        <dbReference type="Proteomes" id="UP000016721"/>
    </source>
</evidence>
<comment type="caution">
    <text evidence="13">The sequence shown here is derived from an EMBL/GenBank/DDBJ whole genome shotgun (WGS) entry which is preliminary data.</text>
</comment>
<comment type="catalytic activity">
    <reaction evidence="1">
        <text>ATP + protein L-histidine = ADP + protein N-phospho-L-histidine.</text>
        <dbReference type="EC" id="2.7.13.3"/>
    </reaction>
</comment>
<keyword evidence="6 11" id="KW-0812">Transmembrane</keyword>
<dbReference type="STRING" id="1294142.CINTURNW_2589"/>
<reference evidence="13 14" key="1">
    <citation type="journal article" date="2013" name="Genome Announc.">
        <title>Draft Genome Sequence of the Hydrogen- and Ethanol-Producing Bacterium Clostridium intestinale Strain URNW.</title>
        <authorList>
            <person name="Lal S."/>
            <person name="Ramachandran U."/>
            <person name="Zhang X."/>
            <person name="Sparling R."/>
            <person name="Levin D.B."/>
        </authorList>
    </citation>
    <scope>NUCLEOTIDE SEQUENCE [LARGE SCALE GENOMIC DNA]</scope>
    <source>
        <strain evidence="13 14">URNW</strain>
    </source>
</reference>
<keyword evidence="8 11" id="KW-1133">Transmembrane helix</keyword>
<dbReference type="PATRIC" id="fig|1294142.3.peg.2676"/>
<dbReference type="PRINTS" id="PR00344">
    <property type="entry name" value="BCTRLSENSOR"/>
</dbReference>
<dbReference type="SMART" id="SM00387">
    <property type="entry name" value="HATPase_c"/>
    <property type="match status" value="1"/>
</dbReference>
<evidence type="ECO:0000256" key="6">
    <source>
        <dbReference type="ARBA" id="ARBA00022692"/>
    </source>
</evidence>
<keyword evidence="14" id="KW-1185">Reference proteome</keyword>
<keyword evidence="5" id="KW-0808">Transferase</keyword>
<evidence type="ECO:0000256" key="7">
    <source>
        <dbReference type="ARBA" id="ARBA00022777"/>
    </source>
</evidence>
<feature type="domain" description="Histidine kinase" evidence="12">
    <location>
        <begin position="126"/>
        <end position="331"/>
    </location>
</feature>
<dbReference type="InterPro" id="IPR050351">
    <property type="entry name" value="BphY/WalK/GraS-like"/>
</dbReference>
<dbReference type="Pfam" id="PF02518">
    <property type="entry name" value="HATPase_c"/>
    <property type="match status" value="1"/>
</dbReference>
<keyword evidence="10 11" id="KW-0472">Membrane</keyword>
<keyword evidence="7 13" id="KW-0418">Kinase</keyword>
<name>U2Q5C9_9CLOT</name>
<dbReference type="GO" id="GO:0000155">
    <property type="term" value="F:phosphorelay sensor kinase activity"/>
    <property type="evidence" value="ECO:0007669"/>
    <property type="project" value="TreeGrafter"/>
</dbReference>
<sequence>MSLGEFLYEKLYIILLNIFSAFTLAIFLKLLSIDNGPMIVIIIIWIMVLICTFLLEYFSLKNKYKEINKKLDALDQKYLICELLDKPESKLEKVYFNMLRQANKSMIEQVGKSRDIQVSYKEYIEEWIHEIKNPIAAIDLICKNYKTEESNRISKELLKINYLVEQALYYARSENVEKDYFIKEIRLFNAVEKAIVNNRIQILEKNIKLIIDDTEDMVYTDEKWLYYILEQIIVNAIKYSKKYNGEIHIYTKYLNGGIQLIIEDNGIGIAADELPRIFDKGFTGSKRDNRKATGLGLYLCKKLSEKLGIKIIAESEKDSYTKISLLFQKESFVSGCIK</sequence>
<dbReference type="InterPro" id="IPR004358">
    <property type="entry name" value="Sig_transdc_His_kin-like_C"/>
</dbReference>
<dbReference type="AlphaFoldDB" id="U2Q5C9"/>
<dbReference type="Proteomes" id="UP000016721">
    <property type="component" value="Unassembled WGS sequence"/>
</dbReference>
<feature type="transmembrane region" description="Helical" evidence="11">
    <location>
        <begin position="12"/>
        <end position="32"/>
    </location>
</feature>
<evidence type="ECO:0000256" key="5">
    <source>
        <dbReference type="ARBA" id="ARBA00022679"/>
    </source>
</evidence>
<keyword evidence="9" id="KW-0902">Two-component regulatory system</keyword>
<evidence type="ECO:0000256" key="10">
    <source>
        <dbReference type="ARBA" id="ARBA00023136"/>
    </source>
</evidence>
<protein>
    <recommendedName>
        <fullName evidence="3">histidine kinase</fullName>
        <ecNumber evidence="3">2.7.13.3</ecNumber>
    </recommendedName>
</protein>
<evidence type="ECO:0000313" key="13">
    <source>
        <dbReference type="EMBL" id="ERK31339.1"/>
    </source>
</evidence>
<dbReference type="SUPFAM" id="SSF55874">
    <property type="entry name" value="ATPase domain of HSP90 chaperone/DNA topoisomerase II/histidine kinase"/>
    <property type="match status" value="1"/>
</dbReference>
<dbReference type="PANTHER" id="PTHR45453:SF2">
    <property type="entry name" value="HISTIDINE KINASE"/>
    <property type="match status" value="1"/>
</dbReference>
<dbReference type="EMBL" id="APJA01000012">
    <property type="protein sequence ID" value="ERK31339.1"/>
    <property type="molecule type" value="Genomic_DNA"/>
</dbReference>
<evidence type="ECO:0000256" key="11">
    <source>
        <dbReference type="SAM" id="Phobius"/>
    </source>
</evidence>
<dbReference type="GO" id="GO:0004721">
    <property type="term" value="F:phosphoprotein phosphatase activity"/>
    <property type="evidence" value="ECO:0007669"/>
    <property type="project" value="TreeGrafter"/>
</dbReference>
<dbReference type="InterPro" id="IPR003594">
    <property type="entry name" value="HATPase_dom"/>
</dbReference>